<dbReference type="EMBL" id="JACHNB010000001">
    <property type="protein sequence ID" value="MBB4743868.1"/>
    <property type="molecule type" value="Genomic_DNA"/>
</dbReference>
<accession>A0A7W7MB90</accession>
<dbReference type="Proteomes" id="UP000546162">
    <property type="component" value="Unassembled WGS sequence"/>
</dbReference>
<feature type="signal peptide" evidence="2">
    <location>
        <begin position="1"/>
        <end position="25"/>
    </location>
</feature>
<organism evidence="3 4">
    <name type="scientific">Actinoplanes octamycinicus</name>
    <dbReference type="NCBI Taxonomy" id="135948"/>
    <lineage>
        <taxon>Bacteria</taxon>
        <taxon>Bacillati</taxon>
        <taxon>Actinomycetota</taxon>
        <taxon>Actinomycetes</taxon>
        <taxon>Micromonosporales</taxon>
        <taxon>Micromonosporaceae</taxon>
        <taxon>Actinoplanes</taxon>
    </lineage>
</organism>
<reference evidence="3 4" key="1">
    <citation type="submission" date="2020-08" db="EMBL/GenBank/DDBJ databases">
        <title>Sequencing the genomes of 1000 actinobacteria strains.</title>
        <authorList>
            <person name="Klenk H.-P."/>
        </authorList>
    </citation>
    <scope>NUCLEOTIDE SEQUENCE [LARGE SCALE GENOMIC DNA]</scope>
    <source>
        <strain evidence="3 4">DSM 45809</strain>
    </source>
</reference>
<feature type="chain" id="PRO_5039630441" description="Lipoprotein" evidence="2">
    <location>
        <begin position="26"/>
        <end position="185"/>
    </location>
</feature>
<name>A0A7W7MB90_9ACTN</name>
<feature type="region of interest" description="Disordered" evidence="1">
    <location>
        <begin position="26"/>
        <end position="73"/>
    </location>
</feature>
<protein>
    <recommendedName>
        <fullName evidence="5">Lipoprotein</fullName>
    </recommendedName>
</protein>
<dbReference type="AlphaFoldDB" id="A0A7W7MB90"/>
<evidence type="ECO:0000313" key="4">
    <source>
        <dbReference type="Proteomes" id="UP000546162"/>
    </source>
</evidence>
<dbReference type="PROSITE" id="PS51257">
    <property type="entry name" value="PROKAR_LIPOPROTEIN"/>
    <property type="match status" value="1"/>
</dbReference>
<dbReference type="RefSeq" id="WP_185044112.1">
    <property type="nucleotide sequence ID" value="NZ_BAABFG010000005.1"/>
</dbReference>
<proteinExistence type="predicted"/>
<sequence>MSRRLALVPILFLLFVAACDSKGSATTGAPATAPTATEAAPVTSAAPVSTSAKPSSKSTKAQQSGSTDPATGHQYALLRSGDAGTRQITYDLVEWYEGKQAVKACAEDGETEQDNDYCTGYYLRNNNKKLRTVPVAADSLIAEFKGSGLTKVSLATFLKDVPEDSTIQFWIKDGQVVRLEQIYLP</sequence>
<keyword evidence="2" id="KW-0732">Signal</keyword>
<comment type="caution">
    <text evidence="3">The sequence shown here is derived from an EMBL/GenBank/DDBJ whole genome shotgun (WGS) entry which is preliminary data.</text>
</comment>
<gene>
    <name evidence="3" type="ORF">BJY16_007327</name>
</gene>
<keyword evidence="4" id="KW-1185">Reference proteome</keyword>
<evidence type="ECO:0000256" key="2">
    <source>
        <dbReference type="SAM" id="SignalP"/>
    </source>
</evidence>
<evidence type="ECO:0000313" key="3">
    <source>
        <dbReference type="EMBL" id="MBB4743868.1"/>
    </source>
</evidence>
<evidence type="ECO:0000256" key="1">
    <source>
        <dbReference type="SAM" id="MobiDB-lite"/>
    </source>
</evidence>
<evidence type="ECO:0008006" key="5">
    <source>
        <dbReference type="Google" id="ProtNLM"/>
    </source>
</evidence>
<feature type="compositionally biased region" description="Low complexity" evidence="1">
    <location>
        <begin position="26"/>
        <end position="61"/>
    </location>
</feature>